<dbReference type="OrthoDB" id="5425061at2759"/>
<reference evidence="2 3" key="1">
    <citation type="journal article" date="2021" name="Nat. Commun.">
        <title>Genetic determinants of endophytism in the Arabidopsis root mycobiome.</title>
        <authorList>
            <person name="Mesny F."/>
            <person name="Miyauchi S."/>
            <person name="Thiergart T."/>
            <person name="Pickel B."/>
            <person name="Atanasova L."/>
            <person name="Karlsson M."/>
            <person name="Huettel B."/>
            <person name="Barry K.W."/>
            <person name="Haridas S."/>
            <person name="Chen C."/>
            <person name="Bauer D."/>
            <person name="Andreopoulos W."/>
            <person name="Pangilinan J."/>
            <person name="LaButti K."/>
            <person name="Riley R."/>
            <person name="Lipzen A."/>
            <person name="Clum A."/>
            <person name="Drula E."/>
            <person name="Henrissat B."/>
            <person name="Kohler A."/>
            <person name="Grigoriev I.V."/>
            <person name="Martin F.M."/>
            <person name="Hacquard S."/>
        </authorList>
    </citation>
    <scope>NUCLEOTIDE SEQUENCE [LARGE SCALE GENOMIC DNA]</scope>
    <source>
        <strain evidence="2 3">MPI-CAGE-CH-0241</strain>
    </source>
</reference>
<evidence type="ECO:0000313" key="2">
    <source>
        <dbReference type="EMBL" id="KAH6892123.1"/>
    </source>
</evidence>
<keyword evidence="3" id="KW-1185">Reference proteome</keyword>
<dbReference type="AlphaFoldDB" id="A0A9P9AQW1"/>
<feature type="compositionally biased region" description="Basic residues" evidence="1">
    <location>
        <begin position="242"/>
        <end position="257"/>
    </location>
</feature>
<dbReference type="Proteomes" id="UP000777438">
    <property type="component" value="Unassembled WGS sequence"/>
</dbReference>
<proteinExistence type="predicted"/>
<gene>
    <name evidence="2" type="ORF">B0T10DRAFT_285645</name>
</gene>
<evidence type="ECO:0000313" key="3">
    <source>
        <dbReference type="Proteomes" id="UP000777438"/>
    </source>
</evidence>
<dbReference type="Pfam" id="PF09428">
    <property type="entry name" value="DUF2011"/>
    <property type="match status" value="1"/>
</dbReference>
<dbReference type="EMBL" id="JAGPYM010000007">
    <property type="protein sequence ID" value="KAH6892123.1"/>
    <property type="molecule type" value="Genomic_DNA"/>
</dbReference>
<feature type="compositionally biased region" description="Polar residues" evidence="1">
    <location>
        <begin position="53"/>
        <end position="65"/>
    </location>
</feature>
<sequence length="277" mass="30884">MFEVPQAKRVRRADFDAPNNSDSETDDEGYDAEWQARLNAQIARSLGITENYAQPQTAVAKQSHSTKARPADDDSELHGSSDGAEDDTTEGQENAGDEEFAFRLFSNAKPAQKVVLEEDAGPTGDGTFATKRPLSYYMVTNLTETQKQQYAMAAVTGEGVVARSRDRSWGLELPWKVTNISITRKLKPGEPGTTTVEEEGAKKKRRPGKKQRISLRKRARTKEEMKQVAAQKAVEKEEHMKEKKKRLNRIKKLRKRAKDKEAKAAANGGEDGDDDSE</sequence>
<feature type="region of interest" description="Disordered" evidence="1">
    <location>
        <begin position="1"/>
        <end position="33"/>
    </location>
</feature>
<feature type="compositionally biased region" description="Basic and acidic residues" evidence="1">
    <location>
        <begin position="69"/>
        <end position="79"/>
    </location>
</feature>
<dbReference type="InterPro" id="IPR018555">
    <property type="entry name" value="C630.06c-like"/>
</dbReference>
<feature type="compositionally biased region" description="Acidic residues" evidence="1">
    <location>
        <begin position="83"/>
        <end position="99"/>
    </location>
</feature>
<protein>
    <submittedName>
        <fullName evidence="2">Uncharacterized protein</fullName>
    </submittedName>
</protein>
<evidence type="ECO:0000256" key="1">
    <source>
        <dbReference type="SAM" id="MobiDB-lite"/>
    </source>
</evidence>
<organism evidence="2 3">
    <name type="scientific">Thelonectria olida</name>
    <dbReference type="NCBI Taxonomy" id="1576542"/>
    <lineage>
        <taxon>Eukaryota</taxon>
        <taxon>Fungi</taxon>
        <taxon>Dikarya</taxon>
        <taxon>Ascomycota</taxon>
        <taxon>Pezizomycotina</taxon>
        <taxon>Sordariomycetes</taxon>
        <taxon>Hypocreomycetidae</taxon>
        <taxon>Hypocreales</taxon>
        <taxon>Nectriaceae</taxon>
        <taxon>Thelonectria</taxon>
    </lineage>
</organism>
<feature type="compositionally biased region" description="Basic residues" evidence="1">
    <location>
        <begin position="202"/>
        <end position="220"/>
    </location>
</feature>
<accession>A0A9P9AQW1</accession>
<comment type="caution">
    <text evidence="2">The sequence shown here is derived from an EMBL/GenBank/DDBJ whole genome shotgun (WGS) entry which is preliminary data.</text>
</comment>
<feature type="region of interest" description="Disordered" evidence="1">
    <location>
        <begin position="185"/>
        <end position="277"/>
    </location>
</feature>
<name>A0A9P9AQW1_9HYPO</name>
<feature type="region of interest" description="Disordered" evidence="1">
    <location>
        <begin position="53"/>
        <end position="99"/>
    </location>
</feature>